<dbReference type="PANTHER" id="PTHR31528:SF1">
    <property type="entry name" value="4-AMINO-5-HYDROXYMETHYL-2-METHYLPYRIMIDINE PHOSPHATE SYNTHASE THI11-RELATED"/>
    <property type="match status" value="1"/>
</dbReference>
<keyword evidence="8" id="KW-0784">Thiamine biosynthesis</keyword>
<protein>
    <recommendedName>
        <fullName evidence="10">Thiamine pyrimidine synthase</fullName>
    </recommendedName>
</protein>
<dbReference type="Proteomes" id="UP000033423">
    <property type="component" value="Unassembled WGS sequence"/>
</dbReference>
<evidence type="ECO:0000256" key="2">
    <source>
        <dbReference type="ARBA" id="ARBA00004948"/>
    </source>
</evidence>
<organism evidence="13 14">
    <name type="scientific">Candidatus Magnetobacterium bavaricum</name>
    <dbReference type="NCBI Taxonomy" id="29290"/>
    <lineage>
        <taxon>Bacteria</taxon>
        <taxon>Pseudomonadati</taxon>
        <taxon>Nitrospirota</taxon>
        <taxon>Thermodesulfovibrionia</taxon>
        <taxon>Thermodesulfovibrionales</taxon>
        <taxon>Candidatus Magnetobacteriaceae</taxon>
        <taxon>Candidatus Magnetobacterium</taxon>
    </lineage>
</organism>
<dbReference type="Gene3D" id="3.40.190.10">
    <property type="entry name" value="Periplasmic binding protein-like II"/>
    <property type="match status" value="2"/>
</dbReference>
<dbReference type="GO" id="GO:0016740">
    <property type="term" value="F:transferase activity"/>
    <property type="evidence" value="ECO:0007669"/>
    <property type="project" value="UniProtKB-KW"/>
</dbReference>
<evidence type="ECO:0000313" key="13">
    <source>
        <dbReference type="EMBL" id="KJU86934.1"/>
    </source>
</evidence>
<comment type="catalytic activity">
    <reaction evidence="11">
        <text>N(6)-(pyridoxal phosphate)-L-lysyl-[4-amino-5-hydroxymethyl-2-methylpyrimidine phosphate synthase] + L-histidyl-[4-amino-5-hydroxymethyl-2-methylpyrimidine phosphate synthase] + 2 Fe(3+) + 4 H2O = L-lysyl-[4-amino-5-hydroxymethyl-2-methylpyrimidine phosphate synthase] + (2S)-2-amino-5-hydroxy-4-oxopentanoyl-[4-amino-5-hydroxymethyl-2-methylpyrimidine phosphate synthase] + 4-amino-2-methyl-5-(phosphooxymethyl)pyrimidine + 3-oxopropanoate + 2 Fe(2+) + 2 H(+)</text>
        <dbReference type="Rhea" id="RHEA:65756"/>
        <dbReference type="Rhea" id="RHEA-COMP:16892"/>
        <dbReference type="Rhea" id="RHEA-COMP:16893"/>
        <dbReference type="Rhea" id="RHEA-COMP:16894"/>
        <dbReference type="Rhea" id="RHEA-COMP:16895"/>
        <dbReference type="ChEBI" id="CHEBI:15377"/>
        <dbReference type="ChEBI" id="CHEBI:15378"/>
        <dbReference type="ChEBI" id="CHEBI:29033"/>
        <dbReference type="ChEBI" id="CHEBI:29034"/>
        <dbReference type="ChEBI" id="CHEBI:29969"/>
        <dbReference type="ChEBI" id="CHEBI:29979"/>
        <dbReference type="ChEBI" id="CHEBI:33190"/>
        <dbReference type="ChEBI" id="CHEBI:58354"/>
        <dbReference type="ChEBI" id="CHEBI:143915"/>
        <dbReference type="ChEBI" id="CHEBI:157692"/>
    </reaction>
    <physiologicalReaction direction="left-to-right" evidence="11">
        <dbReference type="Rhea" id="RHEA:65757"/>
    </physiologicalReaction>
</comment>
<comment type="subunit">
    <text evidence="4">Homodimer.</text>
</comment>
<dbReference type="AlphaFoldDB" id="A0A0F3GY92"/>
<dbReference type="PANTHER" id="PTHR31528">
    <property type="entry name" value="4-AMINO-5-HYDROXYMETHYL-2-METHYLPYRIMIDINE PHOSPHATE SYNTHASE THI11-RELATED"/>
    <property type="match status" value="1"/>
</dbReference>
<keyword evidence="7" id="KW-0663">Pyridoxal phosphate</keyword>
<comment type="function">
    <text evidence="1">Responsible for the formation of the pyrimidine heterocycle in the thiamine biosynthesis pathway. Catalyzes the formation of hydroxymethylpyrimidine phosphate (HMP-P) from histidine and pyridoxal phosphate (PLP). The protein uses PLP and the active site histidine to form HMP-P, generating an inactive enzyme. The enzyme can only undergo a single turnover, which suggests it is a suicide enzyme.</text>
</comment>
<gene>
    <name evidence="13" type="ORF">MBAV_000871</name>
</gene>
<dbReference type="GO" id="GO:0046872">
    <property type="term" value="F:metal ion binding"/>
    <property type="evidence" value="ECO:0007669"/>
    <property type="project" value="UniProtKB-KW"/>
</dbReference>
<proteinExistence type="inferred from homology"/>
<evidence type="ECO:0000256" key="11">
    <source>
        <dbReference type="ARBA" id="ARBA00048179"/>
    </source>
</evidence>
<comment type="pathway">
    <text evidence="2">Cofactor biosynthesis; thiamine diphosphate biosynthesis.</text>
</comment>
<sequence length="331" mass="37132">MYLQAKVKSLTSCSVIFLVFLSFFLCGFTDKAPQEISIRLKWLHQAQFAGFYYAKEANIYEKKGVNVTLRPGGVDYPAIQMVASGSDQFGVTGADQILIAREKGIPLVAVACIYHKSPFVLFSLKSSGITRIEDFKGRKVGVKLGGNEELTYRAMLQKSGIIASELTEIPVKFDMSPLLTKQVDVWPGYSINEPIIAEEKGFPVNLIWPEAYGIHLYADVLFTTEEMIRTHPDIVKAVVEATIEGWNNSFSNRDLAVAYTLRYGSELKKDHERRMLDASYPLIVTGNQPIGSMDMLVWKEMHQLLKKGGFIKKDVDISSAFRVDFIPGIKR</sequence>
<keyword evidence="5" id="KW-0808">Transferase</keyword>
<comment type="caution">
    <text evidence="13">The sequence shown here is derived from an EMBL/GenBank/DDBJ whole genome shotgun (WGS) entry which is preliminary data.</text>
</comment>
<evidence type="ECO:0000256" key="10">
    <source>
        <dbReference type="ARBA" id="ARBA00033171"/>
    </source>
</evidence>
<dbReference type="InterPro" id="IPR015168">
    <property type="entry name" value="SsuA/THI5"/>
</dbReference>
<accession>A0A0F3GY92</accession>
<dbReference type="SUPFAM" id="SSF53850">
    <property type="entry name" value="Periplasmic binding protein-like II"/>
    <property type="match status" value="1"/>
</dbReference>
<name>A0A0F3GY92_9BACT</name>
<evidence type="ECO:0000313" key="14">
    <source>
        <dbReference type="Proteomes" id="UP000033423"/>
    </source>
</evidence>
<evidence type="ECO:0000256" key="9">
    <source>
        <dbReference type="ARBA" id="ARBA00023004"/>
    </source>
</evidence>
<dbReference type="GO" id="GO:0009228">
    <property type="term" value="P:thiamine biosynthetic process"/>
    <property type="evidence" value="ECO:0007669"/>
    <property type="project" value="UniProtKB-KW"/>
</dbReference>
<dbReference type="PATRIC" id="fig|29290.4.peg.1141"/>
<evidence type="ECO:0000256" key="1">
    <source>
        <dbReference type="ARBA" id="ARBA00003469"/>
    </source>
</evidence>
<comment type="similarity">
    <text evidence="3">Belongs to the NMT1/THI5 family.</text>
</comment>
<evidence type="ECO:0000256" key="5">
    <source>
        <dbReference type="ARBA" id="ARBA00022679"/>
    </source>
</evidence>
<evidence type="ECO:0000256" key="7">
    <source>
        <dbReference type="ARBA" id="ARBA00022898"/>
    </source>
</evidence>
<reference evidence="13 14" key="1">
    <citation type="submission" date="2015-02" db="EMBL/GenBank/DDBJ databases">
        <title>Single-cell genomics of uncultivated deep-branching MTB reveals a conserved set of magnetosome genes.</title>
        <authorList>
            <person name="Kolinko S."/>
            <person name="Richter M."/>
            <person name="Glockner F.O."/>
            <person name="Brachmann A."/>
            <person name="Schuler D."/>
        </authorList>
    </citation>
    <scope>NUCLEOTIDE SEQUENCE [LARGE SCALE GENOMIC DNA]</scope>
    <source>
        <strain evidence="13">TM-1</strain>
    </source>
</reference>
<evidence type="ECO:0000256" key="4">
    <source>
        <dbReference type="ARBA" id="ARBA00011738"/>
    </source>
</evidence>
<dbReference type="Pfam" id="PF09084">
    <property type="entry name" value="NMT1"/>
    <property type="match status" value="1"/>
</dbReference>
<dbReference type="InterPro" id="IPR027939">
    <property type="entry name" value="NMT1/THI5"/>
</dbReference>
<feature type="domain" description="SsuA/THI5-like" evidence="12">
    <location>
        <begin position="46"/>
        <end position="252"/>
    </location>
</feature>
<keyword evidence="9" id="KW-0408">Iron</keyword>
<keyword evidence="6" id="KW-0479">Metal-binding</keyword>
<keyword evidence="14" id="KW-1185">Reference proteome</keyword>
<evidence type="ECO:0000256" key="6">
    <source>
        <dbReference type="ARBA" id="ARBA00022723"/>
    </source>
</evidence>
<evidence type="ECO:0000256" key="8">
    <source>
        <dbReference type="ARBA" id="ARBA00022977"/>
    </source>
</evidence>
<evidence type="ECO:0000256" key="3">
    <source>
        <dbReference type="ARBA" id="ARBA00009406"/>
    </source>
</evidence>
<dbReference type="EMBL" id="LACI01000394">
    <property type="protein sequence ID" value="KJU86934.1"/>
    <property type="molecule type" value="Genomic_DNA"/>
</dbReference>
<evidence type="ECO:0000259" key="12">
    <source>
        <dbReference type="Pfam" id="PF09084"/>
    </source>
</evidence>